<feature type="domain" description="BIG2" evidence="4">
    <location>
        <begin position="189"/>
        <end position="265"/>
    </location>
</feature>
<dbReference type="SMART" id="SM00635">
    <property type="entry name" value="BID_2"/>
    <property type="match status" value="9"/>
</dbReference>
<evidence type="ECO:0000259" key="4">
    <source>
        <dbReference type="SMART" id="SM00635"/>
    </source>
</evidence>
<evidence type="ECO:0000256" key="3">
    <source>
        <dbReference type="SAM" id="SignalP"/>
    </source>
</evidence>
<dbReference type="GO" id="GO:0030246">
    <property type="term" value="F:carbohydrate binding"/>
    <property type="evidence" value="ECO:0007669"/>
    <property type="project" value="InterPro"/>
</dbReference>
<evidence type="ECO:0000256" key="2">
    <source>
        <dbReference type="SAM" id="Phobius"/>
    </source>
</evidence>
<dbReference type="PANTHER" id="PTHR23019">
    <property type="entry name" value="NUCLEAR PORE MEMBRANE GLYCOPROTEIN GP210-RELATED"/>
    <property type="match status" value="1"/>
</dbReference>
<dbReference type="RefSeq" id="WP_055224893.1">
    <property type="nucleotide sequence ID" value="NZ_CYYW01000020.1"/>
</dbReference>
<proteinExistence type="predicted"/>
<dbReference type="InterPro" id="IPR003343">
    <property type="entry name" value="Big_2"/>
</dbReference>
<dbReference type="InterPro" id="IPR008964">
    <property type="entry name" value="Invasin/intimin_cell_adhesion"/>
</dbReference>
<dbReference type="Proteomes" id="UP000095384">
    <property type="component" value="Unassembled WGS sequence"/>
</dbReference>
<keyword evidence="2" id="KW-1133">Transmembrane helix</keyword>
<dbReference type="SUPFAM" id="SSF49373">
    <property type="entry name" value="Invasin/intimin cell-adhesion fragments"/>
    <property type="match status" value="8"/>
</dbReference>
<evidence type="ECO:0000313" key="5">
    <source>
        <dbReference type="EMBL" id="CUO51274.1"/>
    </source>
</evidence>
<feature type="transmembrane region" description="Helical" evidence="2">
    <location>
        <begin position="922"/>
        <end position="941"/>
    </location>
</feature>
<dbReference type="Gene3D" id="2.60.40.680">
    <property type="match status" value="1"/>
</dbReference>
<dbReference type="InterPro" id="IPR008965">
    <property type="entry name" value="CBM2/CBM3_carb-bd_dom_sf"/>
</dbReference>
<dbReference type="EMBL" id="CYYW01000020">
    <property type="protein sequence ID" value="CUO51274.1"/>
    <property type="molecule type" value="Genomic_DNA"/>
</dbReference>
<dbReference type="Pfam" id="PF02368">
    <property type="entry name" value="Big_2"/>
    <property type="match status" value="8"/>
</dbReference>
<feature type="domain" description="BIG2" evidence="4">
    <location>
        <begin position="269"/>
        <end position="347"/>
    </location>
</feature>
<keyword evidence="3" id="KW-0732">Signal</keyword>
<dbReference type="CDD" id="cd08547">
    <property type="entry name" value="Type_II_cohesin"/>
    <property type="match status" value="1"/>
</dbReference>
<accession>A0A174FM15</accession>
<evidence type="ECO:0000313" key="6">
    <source>
        <dbReference type="Proteomes" id="UP000095384"/>
    </source>
</evidence>
<dbReference type="AlphaFoldDB" id="A0A174FM15"/>
<keyword evidence="2" id="KW-0812">Transmembrane</keyword>
<dbReference type="SUPFAM" id="SSF49384">
    <property type="entry name" value="Carbohydrate-binding domain"/>
    <property type="match status" value="1"/>
</dbReference>
<keyword evidence="2" id="KW-0472">Membrane</keyword>
<evidence type="ECO:0000256" key="1">
    <source>
        <dbReference type="SAM" id="MobiDB-lite"/>
    </source>
</evidence>
<feature type="domain" description="BIG2" evidence="4">
    <location>
        <begin position="352"/>
        <end position="429"/>
    </location>
</feature>
<protein>
    <submittedName>
        <fullName evidence="5">Bacterial Ig-like domain (Group 2)</fullName>
    </submittedName>
</protein>
<gene>
    <name evidence="5" type="ORF">ERS852417_02475</name>
</gene>
<feature type="domain" description="BIG2" evidence="4">
    <location>
        <begin position="517"/>
        <end position="602"/>
    </location>
</feature>
<dbReference type="Gene3D" id="2.60.40.1080">
    <property type="match status" value="8"/>
</dbReference>
<dbReference type="InterPro" id="IPR045197">
    <property type="entry name" value="NUP210-like"/>
</dbReference>
<feature type="region of interest" description="Disordered" evidence="1">
    <location>
        <begin position="885"/>
        <end position="914"/>
    </location>
</feature>
<feature type="domain" description="BIG2" evidence="4">
    <location>
        <begin position="607"/>
        <end position="685"/>
    </location>
</feature>
<feature type="domain" description="BIG2" evidence="4">
    <location>
        <begin position="711"/>
        <end position="790"/>
    </location>
</feature>
<reference evidence="5 6" key="1">
    <citation type="submission" date="2015-09" db="EMBL/GenBank/DDBJ databases">
        <authorList>
            <consortium name="Pathogen Informatics"/>
        </authorList>
    </citation>
    <scope>NUCLEOTIDE SEQUENCE [LARGE SCALE GENOMIC DNA]</scope>
    <source>
        <strain evidence="5 6">2789STDY5608860</strain>
    </source>
</reference>
<feature type="domain" description="BIG2" evidence="4">
    <location>
        <begin position="35"/>
        <end position="134"/>
    </location>
</feature>
<feature type="signal peptide" evidence="3">
    <location>
        <begin position="1"/>
        <end position="33"/>
    </location>
</feature>
<name>A0A174FM15_9FIRM</name>
<feature type="chain" id="PRO_5008021791" evidence="3">
    <location>
        <begin position="34"/>
        <end position="949"/>
    </location>
</feature>
<organism evidence="5 6">
    <name type="scientific">Agathobacter rectalis</name>
    <dbReference type="NCBI Taxonomy" id="39491"/>
    <lineage>
        <taxon>Bacteria</taxon>
        <taxon>Bacillati</taxon>
        <taxon>Bacillota</taxon>
        <taxon>Clostridia</taxon>
        <taxon>Lachnospirales</taxon>
        <taxon>Lachnospiraceae</taxon>
        <taxon>Agathobacter</taxon>
    </lineage>
</organism>
<feature type="domain" description="BIG2" evidence="4">
    <location>
        <begin position="800"/>
        <end position="877"/>
    </location>
</feature>
<sequence length="949" mass="99312">MKKSMWKKLMSTILALVMVLGLSGTLGFQHVDATENSGFTFLPDKTEVKRGDIVTYSIDLAKNAKIAGITAQFTFDPDVLEAVGDGVDAKGYVKNAVKKGNVSEGTFGDFYVNTDGRIGIVAILNDNDKDKLADGNVAKISFKVKDTAKGDIGLKVKNLEFCDVNSEDIPTSEISVTKDNDAQIKVVVLATGITVDKTATTIVKGATDKLTATLVPADANGTITWSTSDSSVATVSSDGTVTAVKNGTATVTAKCGDLSAQTKVTVINPLKAITITGTTHSIKKGQTTQLGLTYDPADTTDSVAATWTSSNTSVATVSKTGLVTALKDGSTTIKATVGNVSSTYDIAVKEVKLTGIKMEEKTLIHKGDTKALTVEYTPADTTDDKTVAWSSSDSTVASVDNNGIVTAVKPGSAVITAKVGNYQATCAVTVDAPLKEIVPEKSAINMVKKQTANIAYSLVPADTTDSKDVTFTSSDETVATVNSDGKVTAKKAGQATVTITGANGIKATVTVNVSEIPVNEVVLSAQDEIIEAGAKKTITATLKPENNTDDNQDVTWTTSDEKIAKVVVDKDDSHKATIEGVAAGSAVITATAANGTKAECTVKVPKHITSITLPETVELTRGTSTTLNVTIAPADTDDDTTVTWKSSDSDVVKVDEKTGMVYAVKAGKADVTATTKAVDNATAKPFTATTTVTVKENNMTDEIGKKLAFDEFDDVLIGQKDNADNYLNLSELIEANNITDDINVEFASSDKAVATIDNDGNVFGLKAGKTIITATVTAIAGDGSKNVYTAEGELTVKAIPLNSIAFDKVIKEMKLGATDTLSIIYNPQNTTDAKDVTWTSSNPSVISVENGKLTANAVGTADITAKVGDKTVTCTITVKEEKKAEQPKPVITNKKSDNKPAAKSVSKANDAKKAKTGDNNNVVLFLVMFAAAVAMIGVITGKSLRRNRR</sequence>
<feature type="domain" description="BIG2" evidence="4">
    <location>
        <begin position="431"/>
        <end position="511"/>
    </location>
</feature>
<dbReference type="PANTHER" id="PTHR23019:SF0">
    <property type="entry name" value="NUCLEAR PORE MEMBRANE GLYCOPROTEIN 210"/>
    <property type="match status" value="1"/>
</dbReference>